<accession>A0ABQ7NLK8</accession>
<proteinExistence type="predicted"/>
<name>A0ABQ7NLK8_BRACM</name>
<dbReference type="EMBL" id="JADBGQ010000002">
    <property type="protein sequence ID" value="KAG5411690.1"/>
    <property type="molecule type" value="Genomic_DNA"/>
</dbReference>
<gene>
    <name evidence="1" type="primary">A02p048770.1_BraROA</name>
    <name evidence="1" type="ORF">IGI04_008009</name>
</gene>
<dbReference type="Proteomes" id="UP000823674">
    <property type="component" value="Chromosome A02"/>
</dbReference>
<comment type="caution">
    <text evidence="1">The sequence shown here is derived from an EMBL/GenBank/DDBJ whole genome shotgun (WGS) entry which is preliminary data.</text>
</comment>
<evidence type="ECO:0000313" key="1">
    <source>
        <dbReference type="EMBL" id="KAG5411690.1"/>
    </source>
</evidence>
<keyword evidence="2" id="KW-1185">Reference proteome</keyword>
<reference evidence="1 2" key="1">
    <citation type="submission" date="2021-03" db="EMBL/GenBank/DDBJ databases">
        <authorList>
            <person name="King G.J."/>
            <person name="Bancroft I."/>
            <person name="Baten A."/>
            <person name="Bloomfield J."/>
            <person name="Borpatragohain P."/>
            <person name="He Z."/>
            <person name="Irish N."/>
            <person name="Irwin J."/>
            <person name="Liu K."/>
            <person name="Mauleon R.P."/>
            <person name="Moore J."/>
            <person name="Morris R."/>
            <person name="Ostergaard L."/>
            <person name="Wang B."/>
            <person name="Wells R."/>
        </authorList>
    </citation>
    <scope>NUCLEOTIDE SEQUENCE [LARGE SCALE GENOMIC DNA]</scope>
    <source>
        <strain evidence="1">R-o-18</strain>
        <tissue evidence="1">Leaf</tissue>
    </source>
</reference>
<evidence type="ECO:0000313" key="2">
    <source>
        <dbReference type="Proteomes" id="UP000823674"/>
    </source>
</evidence>
<protein>
    <submittedName>
        <fullName evidence="1">Uncharacterized protein</fullName>
    </submittedName>
</protein>
<sequence length="65" mass="7561">MSFRFLLPSETAERMRWPSLFEGVDPTLEEWIINQCDVGRGFSKPFSSQVTETAFGILDFSLQWK</sequence>
<organism evidence="1 2">
    <name type="scientific">Brassica rapa subsp. trilocularis</name>
    <dbReference type="NCBI Taxonomy" id="1813537"/>
    <lineage>
        <taxon>Eukaryota</taxon>
        <taxon>Viridiplantae</taxon>
        <taxon>Streptophyta</taxon>
        <taxon>Embryophyta</taxon>
        <taxon>Tracheophyta</taxon>
        <taxon>Spermatophyta</taxon>
        <taxon>Magnoliopsida</taxon>
        <taxon>eudicotyledons</taxon>
        <taxon>Gunneridae</taxon>
        <taxon>Pentapetalae</taxon>
        <taxon>rosids</taxon>
        <taxon>malvids</taxon>
        <taxon>Brassicales</taxon>
        <taxon>Brassicaceae</taxon>
        <taxon>Brassiceae</taxon>
        <taxon>Brassica</taxon>
    </lineage>
</organism>